<evidence type="ECO:0000313" key="1">
    <source>
        <dbReference type="EMBL" id="HJG80172.1"/>
    </source>
</evidence>
<protein>
    <submittedName>
        <fullName evidence="1">DUF3046 domain-containing protein</fullName>
    </submittedName>
</protein>
<dbReference type="Pfam" id="PF11248">
    <property type="entry name" value="DUF3046"/>
    <property type="match status" value="1"/>
</dbReference>
<name>A0A921SNS6_9MICO</name>
<evidence type="ECO:0000313" key="2">
    <source>
        <dbReference type="Proteomes" id="UP000784435"/>
    </source>
</evidence>
<gene>
    <name evidence="1" type="ORF">K8V08_07145</name>
</gene>
<organism evidence="1 2">
    <name type="scientific">Brevibacterium senegalense</name>
    <dbReference type="NCBI Taxonomy" id="1033736"/>
    <lineage>
        <taxon>Bacteria</taxon>
        <taxon>Bacillati</taxon>
        <taxon>Actinomycetota</taxon>
        <taxon>Actinomycetes</taxon>
        <taxon>Micrococcales</taxon>
        <taxon>Brevibacteriaceae</taxon>
        <taxon>Brevibacterium</taxon>
    </lineage>
</organism>
<accession>A0A921SNS6</accession>
<comment type="caution">
    <text evidence="1">The sequence shown here is derived from an EMBL/GenBank/DDBJ whole genome shotgun (WGS) entry which is preliminary data.</text>
</comment>
<reference evidence="1" key="1">
    <citation type="journal article" date="2021" name="PeerJ">
        <title>Extensive microbial diversity within the chicken gut microbiome revealed by metagenomics and culture.</title>
        <authorList>
            <person name="Gilroy R."/>
            <person name="Ravi A."/>
            <person name="Getino M."/>
            <person name="Pursley I."/>
            <person name="Horton D.L."/>
            <person name="Alikhan N.F."/>
            <person name="Baker D."/>
            <person name="Gharbi K."/>
            <person name="Hall N."/>
            <person name="Watson M."/>
            <person name="Adriaenssens E.M."/>
            <person name="Foster-Nyarko E."/>
            <person name="Jarju S."/>
            <person name="Secka A."/>
            <person name="Antonio M."/>
            <person name="Oren A."/>
            <person name="Chaudhuri R.R."/>
            <person name="La Ragione R."/>
            <person name="Hildebrand F."/>
            <person name="Pallen M.J."/>
        </authorList>
    </citation>
    <scope>NUCLEOTIDE SEQUENCE</scope>
    <source>
        <strain evidence="1">ChiGjej5B5-7349</strain>
    </source>
</reference>
<dbReference type="InterPro" id="IPR021408">
    <property type="entry name" value="DUF3046"/>
</dbReference>
<reference evidence="1" key="2">
    <citation type="submission" date="2021-09" db="EMBL/GenBank/DDBJ databases">
        <authorList>
            <person name="Gilroy R."/>
        </authorList>
    </citation>
    <scope>NUCLEOTIDE SEQUENCE</scope>
    <source>
        <strain evidence="1">ChiGjej5B5-7349</strain>
    </source>
</reference>
<dbReference type="Proteomes" id="UP000784435">
    <property type="component" value="Unassembled WGS sequence"/>
</dbReference>
<sequence length="75" mass="8255">MRHALYWELMEDEFGTARAASLHTDLALSSLDSRTPAQAFEAGLGPREVWHAVCEAAGVPAERRLGRDKPHSTPL</sequence>
<proteinExistence type="predicted"/>
<dbReference type="EMBL" id="DYUK01000153">
    <property type="protein sequence ID" value="HJG80172.1"/>
    <property type="molecule type" value="Genomic_DNA"/>
</dbReference>
<dbReference type="AlphaFoldDB" id="A0A921SNS6"/>